<comment type="caution">
    <text evidence="1">The sequence shown here is derived from an EMBL/GenBank/DDBJ whole genome shotgun (WGS) entry which is preliminary data.</text>
</comment>
<evidence type="ECO:0000313" key="1">
    <source>
        <dbReference type="EMBL" id="TLI71200.1"/>
    </source>
</evidence>
<name>A0A7I0L240_ECO25</name>
<accession>A0A7I0L240</accession>
<dbReference type="EMBL" id="SEWA01000001">
    <property type="protein sequence ID" value="TLI71200.1"/>
    <property type="molecule type" value="Genomic_DNA"/>
</dbReference>
<organism evidence="1 2">
    <name type="scientific">Escherichia coli O25b:H4</name>
    <dbReference type="NCBI Taxonomy" id="941280"/>
    <lineage>
        <taxon>Bacteria</taxon>
        <taxon>Pseudomonadati</taxon>
        <taxon>Pseudomonadota</taxon>
        <taxon>Gammaproteobacteria</taxon>
        <taxon>Enterobacterales</taxon>
        <taxon>Enterobacteriaceae</taxon>
        <taxon>Escherichia</taxon>
    </lineage>
</organism>
<gene>
    <name evidence="1" type="ORF">EWT59_00020</name>
</gene>
<dbReference type="AlphaFoldDB" id="A0A7I0L240"/>
<dbReference type="Proteomes" id="UP000309847">
    <property type="component" value="Unassembled WGS sequence"/>
</dbReference>
<proteinExistence type="predicted"/>
<evidence type="ECO:0000313" key="2">
    <source>
        <dbReference type="Proteomes" id="UP000309847"/>
    </source>
</evidence>
<reference evidence="1 2" key="1">
    <citation type="submission" date="2019-01" db="EMBL/GenBank/DDBJ databases">
        <title>Genome and plasmid diversity of ESBL producing Escherichia coli ST131 tracking phylogenetic trajectories with Bayesian inference.</title>
        <authorList>
            <person name="Ny S."/>
        </authorList>
    </citation>
    <scope>NUCLEOTIDE SEQUENCE [LARGE SCALE GENOMIC DNA]</scope>
    <source>
        <strain evidence="1 2">C0101-PB_2013</strain>
    </source>
</reference>
<protein>
    <submittedName>
        <fullName evidence="1">Uncharacterized protein</fullName>
    </submittedName>
</protein>
<sequence length="60" mass="6962">MPPFPGFIQKRRDGENLLFPVPGVGQLSNAKASVDFYDPSRLCFHFFHILFSYCDYQLFS</sequence>